<dbReference type="STRING" id="1033802.SSPSH_002625"/>
<keyword evidence="3" id="KW-1185">Reference proteome</keyword>
<comment type="caution">
    <text evidence="2">The sequence shown here is derived from an EMBL/GenBank/DDBJ whole genome shotgun (WGS) entry which is preliminary data.</text>
</comment>
<protein>
    <submittedName>
        <fullName evidence="2">Alpha-beta hydrolase fold protein</fullName>
    </submittedName>
</protein>
<dbReference type="eggNOG" id="COG1073">
    <property type="taxonomic scope" value="Bacteria"/>
</dbReference>
<dbReference type="EMBL" id="AFNV02000018">
    <property type="protein sequence ID" value="ERJ18529.1"/>
    <property type="molecule type" value="Genomic_DNA"/>
</dbReference>
<dbReference type="Gene3D" id="3.40.50.1820">
    <property type="entry name" value="alpha/beta hydrolase"/>
    <property type="match status" value="1"/>
</dbReference>
<sequence length="277" mass="30715">MRETPLIFGHESHLVGILCEPDEPARKERPALMFLNAGLEHRVGPRGLSVAVARALADAGFASLRFDYAGMGESRKPQSPLAVERRDELQVECAAAIELLHERVGCSRVVLFGLCSGADDAHHVALSQSAVAGMIQIDGHAAITAGFKWRYIAQRLSSPRRWQNWFERKFGTPSDTDHAVIEGIDFFEMPDRDTLAGDLSTLVARDVRLFYAYSGATHGYYNHAGQLRNALADIELGDHLHEQFLPSADHTFSRNAERMRLIEAVIGWLQSGWPVAE</sequence>
<evidence type="ECO:0000313" key="3">
    <source>
        <dbReference type="Proteomes" id="UP000006242"/>
    </source>
</evidence>
<reference evidence="2 3" key="1">
    <citation type="journal article" date="2011" name="J. Bacteriol.">
        <title>Genome sequence of Salinisphaera shabanensis, a gammaproteobacterium from the harsh, variable environment of the brine-seawater interface of the Shaban Deep in the Red Sea.</title>
        <authorList>
            <person name="Antunes A."/>
            <person name="Alam I."/>
            <person name="Bajic V.B."/>
            <person name="Stingl U."/>
        </authorList>
    </citation>
    <scope>NUCLEOTIDE SEQUENCE [LARGE SCALE GENOMIC DNA]</scope>
    <source>
        <strain evidence="2 3">E1L3A</strain>
    </source>
</reference>
<evidence type="ECO:0000259" key="1">
    <source>
        <dbReference type="Pfam" id="PF00561"/>
    </source>
</evidence>
<organism evidence="2 3">
    <name type="scientific">Salinisphaera shabanensis E1L3A</name>
    <dbReference type="NCBI Taxonomy" id="1033802"/>
    <lineage>
        <taxon>Bacteria</taxon>
        <taxon>Pseudomonadati</taxon>
        <taxon>Pseudomonadota</taxon>
        <taxon>Gammaproteobacteria</taxon>
        <taxon>Salinisphaerales</taxon>
        <taxon>Salinisphaeraceae</taxon>
        <taxon>Salinisphaera</taxon>
    </lineage>
</organism>
<dbReference type="OrthoDB" id="249225at2"/>
<feature type="domain" description="AB hydrolase-1" evidence="1">
    <location>
        <begin position="30"/>
        <end position="154"/>
    </location>
</feature>
<accession>U2FR31</accession>
<dbReference type="InterPro" id="IPR000073">
    <property type="entry name" value="AB_hydrolase_1"/>
</dbReference>
<reference evidence="2 3" key="2">
    <citation type="journal article" date="2013" name="PLoS ONE">
        <title>INDIGO - INtegrated Data Warehouse of MIcrobial GenOmes with Examples from the Red Sea Extremophiles.</title>
        <authorList>
            <person name="Alam I."/>
            <person name="Antunes A."/>
            <person name="Kamau A.A."/>
            <person name="Ba Alawi W."/>
            <person name="Kalkatawi M."/>
            <person name="Stingl U."/>
            <person name="Bajic V.B."/>
        </authorList>
    </citation>
    <scope>NUCLEOTIDE SEQUENCE [LARGE SCALE GENOMIC DNA]</scope>
    <source>
        <strain evidence="2 3">E1L3A</strain>
    </source>
</reference>
<proteinExistence type="predicted"/>
<dbReference type="Pfam" id="PF00561">
    <property type="entry name" value="Abhydrolase_1"/>
    <property type="match status" value="1"/>
</dbReference>
<evidence type="ECO:0000313" key="2">
    <source>
        <dbReference type="EMBL" id="ERJ18529.1"/>
    </source>
</evidence>
<dbReference type="SUPFAM" id="SSF53474">
    <property type="entry name" value="alpha/beta-Hydrolases"/>
    <property type="match status" value="1"/>
</dbReference>
<dbReference type="RefSeq" id="WP_006914700.1">
    <property type="nucleotide sequence ID" value="NZ_AFNV02000018.1"/>
</dbReference>
<name>U2FR31_9GAMM</name>
<dbReference type="Proteomes" id="UP000006242">
    <property type="component" value="Unassembled WGS sequence"/>
</dbReference>
<gene>
    <name evidence="2" type="ORF">SSPSH_002625</name>
</gene>
<dbReference type="GO" id="GO:0016787">
    <property type="term" value="F:hydrolase activity"/>
    <property type="evidence" value="ECO:0007669"/>
    <property type="project" value="UniProtKB-KW"/>
</dbReference>
<dbReference type="AlphaFoldDB" id="U2FR31"/>
<dbReference type="InterPro" id="IPR029058">
    <property type="entry name" value="AB_hydrolase_fold"/>
</dbReference>
<keyword evidence="2" id="KW-0378">Hydrolase</keyword>